<dbReference type="AlphaFoldDB" id="A0A3L8DAR4"/>
<dbReference type="OrthoDB" id="160374at2759"/>
<protein>
    <recommendedName>
        <fullName evidence="1">Nucleolar 27S pre-rRNA processing Urb2/Npa2 C-terminal domain-containing protein</fullName>
    </recommendedName>
</protein>
<dbReference type="Proteomes" id="UP000279307">
    <property type="component" value="Chromosome 11"/>
</dbReference>
<comment type="caution">
    <text evidence="2">The sequence shown here is derived from an EMBL/GenBank/DDBJ whole genome shotgun (WGS) entry which is preliminary data.</text>
</comment>
<gene>
    <name evidence="2" type="ORF">DMN91_011028</name>
</gene>
<dbReference type="Pfam" id="PF10441">
    <property type="entry name" value="Urb2"/>
    <property type="match status" value="1"/>
</dbReference>
<evidence type="ECO:0000259" key="1">
    <source>
        <dbReference type="Pfam" id="PF10441"/>
    </source>
</evidence>
<evidence type="ECO:0000313" key="3">
    <source>
        <dbReference type="Proteomes" id="UP000279307"/>
    </source>
</evidence>
<sequence length="1259" mass="143762">MALSREFLKRLNSEEYPLPKRLKLAETAFSSVDLPLVRKEDLLLEWFCQICLTNQHAWKTLNDCLKSAHVDVKASVKQCVIDALELTLNNDVEDVCDEVLECSNTVLTNNSMRQYFTNNPKSLGSLIKALLNNVLRHSSCPNASSEDKILETHRELSSVQSYTIIKVIESLTQIYKLSVTMRDELRSIFIQDILYPMCELAGHRCTNNTNKFGIVACKCIQQLLLEQNRSAQYKQIMDSSQTFSDLFSVLSKNVETLDLRSNLLTYQVIFHAVISSYKSDAASLDKFFRNLVNSAGRYKWEILNTYLKLLNDVTLDFDNVVDDITLSEYFQKLISDILTCNMTHTQYGVLAQLAYINPLLIERNVSGILDKILMDEETTDHTNLLIAILHASTKLRREQKFIMQLLMSLKGQIATRETCKVDASAFFPYELKTKLIKTISNFSNKQAIAILRTLIYYLNTDCLKLLQCDSSCKNVLILKATVELLVILFEGMQIFEYTRTLPAHEKLINALDELESALSQLINKSLCLTHNKNITIVLLSAVLSLSEVQSMSKYYVPKGAVTKKLSFPILDDSWQQLIQRITNFGEDNCKTIMNKLILHRVRLNVSSEPVKLDGLIIGGIEYSWSTILQHDIDVLPLLRDRDISKVTCFLLADMTSSENNFQKWRYILVKECLQENRRFVMYLSSHILAHIGQSLSLGRTKSIIEHINAKLLMEENDKVLEVLQVIKELISQKQWVQVANDTSSKIILHLKILSLLPTIYLGPNVRTLLFLAVYSVSRECEANDTVLTLCNMIFSELLEKPGIDIFQYVEPTILINQLTRNKAFSKACEFSFRNVTTYDILKSLIKSCVQCKEVMCILLESMEIVKPKLDTEQKAIFKKAEKKLAKAILKLLPDEMDDVFDIRCLIAVLKVTILTKEVPDSVKRLTELTLRNMFTTKKDLDDTSDNTLLEHSVQLAVIVLRHRKTFEVEDAIIKSLWSVMLRHPCKNLLELLLESTGPKEFDEFLKVLYDKTINSLSQTDETTWTNLFVIWSGIMKVNMNFKRNKIRLVAVNSLLEAAELLDIPDKCWRNLLHLSHDIIGAKHLVIPNSMIDLIIIIGLKSLDNVKISSCENVLAICRTLINVRTNLITDKLPILLLLYRAAVNTIVHASKSVVDKFEEHRFTNLAFDIEKVTSLLIKLKKDMTRLSVYLIADLLQLIVEGTAPSYIKTALQNALCQLISICDQHGIAFLSRALPTSLQEVFKVQLDMFNKFYKYSGKI</sequence>
<accession>A0A3L8DAR4</accession>
<proteinExistence type="predicted"/>
<reference evidence="2 3" key="1">
    <citation type="journal article" date="2018" name="Genome Res.">
        <title>The genomic architecture and molecular evolution of ant odorant receptors.</title>
        <authorList>
            <person name="McKenzie S.K."/>
            <person name="Kronauer D.J.C."/>
        </authorList>
    </citation>
    <scope>NUCLEOTIDE SEQUENCE [LARGE SCALE GENOMIC DNA]</scope>
    <source>
        <strain evidence="2">Clonal line C1</strain>
    </source>
</reference>
<feature type="domain" description="Nucleolar 27S pre-rRNA processing Urb2/Npa2 C-terminal" evidence="1">
    <location>
        <begin position="1108"/>
        <end position="1258"/>
    </location>
</feature>
<dbReference type="InterPro" id="IPR018849">
    <property type="entry name" value="Urb2/Npa2_C"/>
</dbReference>
<organism evidence="2 3">
    <name type="scientific">Ooceraea biroi</name>
    <name type="common">Clonal raider ant</name>
    <name type="synonym">Cerapachys biroi</name>
    <dbReference type="NCBI Taxonomy" id="2015173"/>
    <lineage>
        <taxon>Eukaryota</taxon>
        <taxon>Metazoa</taxon>
        <taxon>Ecdysozoa</taxon>
        <taxon>Arthropoda</taxon>
        <taxon>Hexapoda</taxon>
        <taxon>Insecta</taxon>
        <taxon>Pterygota</taxon>
        <taxon>Neoptera</taxon>
        <taxon>Endopterygota</taxon>
        <taxon>Hymenoptera</taxon>
        <taxon>Apocrita</taxon>
        <taxon>Aculeata</taxon>
        <taxon>Formicoidea</taxon>
        <taxon>Formicidae</taxon>
        <taxon>Dorylinae</taxon>
        <taxon>Ooceraea</taxon>
    </lineage>
</organism>
<name>A0A3L8DAR4_OOCBI</name>
<evidence type="ECO:0000313" key="2">
    <source>
        <dbReference type="EMBL" id="RLU16959.1"/>
    </source>
</evidence>
<dbReference type="EMBL" id="QOIP01000011">
    <property type="protein sequence ID" value="RLU16959.1"/>
    <property type="molecule type" value="Genomic_DNA"/>
</dbReference>